<name>A0A4R2MFQ1_RUBGE</name>
<comment type="caution">
    <text evidence="3">The sequence shown here is derived from an EMBL/GenBank/DDBJ whole genome shotgun (WGS) entry which is preliminary data.</text>
</comment>
<proteinExistence type="predicted"/>
<organism evidence="3 4">
    <name type="scientific">Rubrivivax gelatinosus</name>
    <name type="common">Rhodocyclus gelatinosus</name>
    <name type="synonym">Rhodopseudomonas gelatinosa</name>
    <dbReference type="NCBI Taxonomy" id="28068"/>
    <lineage>
        <taxon>Bacteria</taxon>
        <taxon>Pseudomonadati</taxon>
        <taxon>Pseudomonadota</taxon>
        <taxon>Betaproteobacteria</taxon>
        <taxon>Burkholderiales</taxon>
        <taxon>Sphaerotilaceae</taxon>
        <taxon>Rubrivivax</taxon>
    </lineage>
</organism>
<feature type="domain" description="ImpA N-terminal" evidence="2">
    <location>
        <begin position="8"/>
        <end position="129"/>
    </location>
</feature>
<evidence type="ECO:0000259" key="2">
    <source>
        <dbReference type="Pfam" id="PF06812"/>
    </source>
</evidence>
<dbReference type="Proteomes" id="UP000295106">
    <property type="component" value="Unassembled WGS sequence"/>
</dbReference>
<dbReference type="PANTHER" id="PTHR37951">
    <property type="entry name" value="CYTOPLASMIC PROTEIN-RELATED"/>
    <property type="match status" value="1"/>
</dbReference>
<evidence type="ECO:0000313" key="3">
    <source>
        <dbReference type="EMBL" id="TCP04085.1"/>
    </source>
</evidence>
<dbReference type="GeneID" id="99684428"/>
<feature type="region of interest" description="Disordered" evidence="1">
    <location>
        <begin position="245"/>
        <end position="290"/>
    </location>
</feature>
<dbReference type="NCBIfam" id="TIGR03363">
    <property type="entry name" value="VI_chp_8"/>
    <property type="match status" value="1"/>
</dbReference>
<accession>A0A4R2MFQ1</accession>
<dbReference type="OrthoDB" id="9771118at2"/>
<protein>
    <submittedName>
        <fullName evidence="3">Type VI secretion system protein ImpA</fullName>
    </submittedName>
</protein>
<gene>
    <name evidence="3" type="ORF">EV684_103334</name>
</gene>
<dbReference type="AlphaFoldDB" id="A0A4R2MFQ1"/>
<feature type="region of interest" description="Disordered" evidence="1">
    <location>
        <begin position="1"/>
        <end position="20"/>
    </location>
</feature>
<dbReference type="EMBL" id="SLXD01000003">
    <property type="protein sequence ID" value="TCP04085.1"/>
    <property type="molecule type" value="Genomic_DNA"/>
</dbReference>
<sequence length="360" mass="38207">MRADDLCAPLPDGPGAGPDLGLGAEFETIARWREQEDTALGPGDGRGTPRQADWEAVQRETASLLRTRSKDLRLAGWWAEATAWREGLAGLADGMELMAALCERWWATLHPRPEAGDPEPRAAAMRWWLARSTRLVSTAPVLQVGRRTLGLADIERARRSAAAAAEGVDAMLMQAVHEAMRGTGAGGLSARVAALRRTLAALDRLQACSDAGLAQASPSFDGARDALERAADTLARLARDCGLAPQPVPPAAQQAGDASHLAPAGGEPQALRRPAAAAGHEIGPTGAPIGRDEAIAQLRRIAEFLRRTEPHNPAAYLADKAARWAGLALHAWLREVVADEQALSRLETTLGVARDTEPGH</sequence>
<dbReference type="InterPro" id="IPR017740">
    <property type="entry name" value="TssA-like"/>
</dbReference>
<evidence type="ECO:0000256" key="1">
    <source>
        <dbReference type="SAM" id="MobiDB-lite"/>
    </source>
</evidence>
<dbReference type="Pfam" id="PF06812">
    <property type="entry name" value="ImpA_N"/>
    <property type="match status" value="1"/>
</dbReference>
<dbReference type="RefSeq" id="WP_132645632.1">
    <property type="nucleotide sequence ID" value="NZ_CP181386.1"/>
</dbReference>
<evidence type="ECO:0000313" key="4">
    <source>
        <dbReference type="Proteomes" id="UP000295106"/>
    </source>
</evidence>
<dbReference type="InterPro" id="IPR010657">
    <property type="entry name" value="ImpA_N"/>
</dbReference>
<reference evidence="3 4" key="1">
    <citation type="submission" date="2019-03" db="EMBL/GenBank/DDBJ databases">
        <title>Genomic Encyclopedia of Type Strains, Phase IV (KMG-IV): sequencing the most valuable type-strain genomes for metagenomic binning, comparative biology and taxonomic classification.</title>
        <authorList>
            <person name="Goeker M."/>
        </authorList>
    </citation>
    <scope>NUCLEOTIDE SEQUENCE [LARGE SCALE GENOMIC DNA]</scope>
    <source>
        <strain evidence="3 4">DSM 1709</strain>
    </source>
</reference>
<dbReference type="PANTHER" id="PTHR37951:SF1">
    <property type="entry name" value="TYPE VI SECRETION SYSTEM COMPONENT TSSA1"/>
    <property type="match status" value="1"/>
</dbReference>